<accession>A0A6G0Y3Y8</accession>
<organism evidence="2 3">
    <name type="scientific">Aphis craccivora</name>
    <name type="common">Cowpea aphid</name>
    <dbReference type="NCBI Taxonomy" id="307492"/>
    <lineage>
        <taxon>Eukaryota</taxon>
        <taxon>Metazoa</taxon>
        <taxon>Ecdysozoa</taxon>
        <taxon>Arthropoda</taxon>
        <taxon>Hexapoda</taxon>
        <taxon>Insecta</taxon>
        <taxon>Pterygota</taxon>
        <taxon>Neoptera</taxon>
        <taxon>Paraneoptera</taxon>
        <taxon>Hemiptera</taxon>
        <taxon>Sternorrhyncha</taxon>
        <taxon>Aphidomorpha</taxon>
        <taxon>Aphidoidea</taxon>
        <taxon>Aphididae</taxon>
        <taxon>Aphidini</taxon>
        <taxon>Aphis</taxon>
        <taxon>Aphis</taxon>
    </lineage>
</organism>
<proteinExistence type="predicted"/>
<comment type="caution">
    <text evidence="2">The sequence shown here is derived from an EMBL/GenBank/DDBJ whole genome shotgun (WGS) entry which is preliminary data.</text>
</comment>
<reference evidence="2 3" key="1">
    <citation type="submission" date="2019-08" db="EMBL/GenBank/DDBJ databases">
        <title>Whole genome of Aphis craccivora.</title>
        <authorList>
            <person name="Voronova N.V."/>
            <person name="Shulinski R.S."/>
            <person name="Bandarenka Y.V."/>
            <person name="Zhorov D.G."/>
            <person name="Warner D."/>
        </authorList>
    </citation>
    <scope>NUCLEOTIDE SEQUENCE [LARGE SCALE GENOMIC DNA]</scope>
    <source>
        <strain evidence="2">180601</strain>
        <tissue evidence="2">Whole Body</tissue>
    </source>
</reference>
<dbReference type="Proteomes" id="UP000478052">
    <property type="component" value="Unassembled WGS sequence"/>
</dbReference>
<keyword evidence="3" id="KW-1185">Reference proteome</keyword>
<name>A0A6G0Y3Y8_APHCR</name>
<dbReference type="AlphaFoldDB" id="A0A6G0Y3Y8"/>
<dbReference type="EMBL" id="VUJU01006396">
    <property type="protein sequence ID" value="KAF0748635.1"/>
    <property type="molecule type" value="Genomic_DNA"/>
</dbReference>
<protein>
    <submittedName>
        <fullName evidence="2">Myocyte-specific enhancer factor 2A</fullName>
    </submittedName>
</protein>
<evidence type="ECO:0000313" key="2">
    <source>
        <dbReference type="EMBL" id="KAF0748635.1"/>
    </source>
</evidence>
<evidence type="ECO:0000256" key="1">
    <source>
        <dbReference type="SAM" id="MobiDB-lite"/>
    </source>
</evidence>
<feature type="region of interest" description="Disordered" evidence="1">
    <location>
        <begin position="13"/>
        <end position="49"/>
    </location>
</feature>
<sequence length="96" mass="11102">MDQVLHKYIECGEPHKSLTNTNSIPKLNRTEHSRNSNSKSVDSYVIDEPDTIAQPKQFQVMSTPRRIKPKHNDISDEEFRIGTYVTWENNNGSTKQ</sequence>
<evidence type="ECO:0000313" key="3">
    <source>
        <dbReference type="Proteomes" id="UP000478052"/>
    </source>
</evidence>
<dbReference type="OrthoDB" id="1898716at2759"/>
<gene>
    <name evidence="2" type="ORF">FWK35_00013263</name>
</gene>